<accession>A0AC34FUI9</accession>
<name>A0AC34FUI9_9BILA</name>
<evidence type="ECO:0000313" key="1">
    <source>
        <dbReference type="Proteomes" id="UP000887579"/>
    </source>
</evidence>
<evidence type="ECO:0000313" key="2">
    <source>
        <dbReference type="WBParaSite" id="ES5_v2.g21033.t1"/>
    </source>
</evidence>
<dbReference type="Proteomes" id="UP000887579">
    <property type="component" value="Unplaced"/>
</dbReference>
<sequence length="311" mass="36354">MADFQVATTSNLKPKAESGILSKKIYFTGPYHRQQWSLPDSIMHYIAKNPSTSKCYQKMVQNCKYFYIKNPIIIVSFMYEKNDKWQIKLGDESREISNNITSKLWIAKMFVCYNSVKQNFVTSVIPKIYRCDAYRIKLKNQIIAFNDHVFISLAAKRIIYRDIVVKNDDGSDVAFEKLVETLPKMKTITYKHGNSLSNITSATFKELLKIPHFSKLNSLYLENIPEVFDLDAFYGYVKQNKLVQFNLEFHDSISDAYKNRLEEIIDEILSAKKHDYMPPLIHYSGLDEVKCIKLFGIYCLKIYFFNIHPFA</sequence>
<organism evidence="1 2">
    <name type="scientific">Panagrolaimus sp. ES5</name>
    <dbReference type="NCBI Taxonomy" id="591445"/>
    <lineage>
        <taxon>Eukaryota</taxon>
        <taxon>Metazoa</taxon>
        <taxon>Ecdysozoa</taxon>
        <taxon>Nematoda</taxon>
        <taxon>Chromadorea</taxon>
        <taxon>Rhabditida</taxon>
        <taxon>Tylenchina</taxon>
        <taxon>Panagrolaimomorpha</taxon>
        <taxon>Panagrolaimoidea</taxon>
        <taxon>Panagrolaimidae</taxon>
        <taxon>Panagrolaimus</taxon>
    </lineage>
</organism>
<proteinExistence type="predicted"/>
<protein>
    <submittedName>
        <fullName evidence="2">Uncharacterized protein</fullName>
    </submittedName>
</protein>
<dbReference type="WBParaSite" id="ES5_v2.g21033.t1">
    <property type="protein sequence ID" value="ES5_v2.g21033.t1"/>
    <property type="gene ID" value="ES5_v2.g21033"/>
</dbReference>
<reference evidence="2" key="1">
    <citation type="submission" date="2022-11" db="UniProtKB">
        <authorList>
            <consortium name="WormBaseParasite"/>
        </authorList>
    </citation>
    <scope>IDENTIFICATION</scope>
</reference>